<dbReference type="EMBL" id="GGEC01091036">
    <property type="protein sequence ID" value="MBX71520.1"/>
    <property type="molecule type" value="Transcribed_RNA"/>
</dbReference>
<evidence type="ECO:0000313" key="1">
    <source>
        <dbReference type="EMBL" id="MBX71520.1"/>
    </source>
</evidence>
<protein>
    <submittedName>
        <fullName evidence="1">Uncharacterized protein</fullName>
    </submittedName>
</protein>
<organism evidence="1">
    <name type="scientific">Rhizophora mucronata</name>
    <name type="common">Asiatic mangrove</name>
    <dbReference type="NCBI Taxonomy" id="61149"/>
    <lineage>
        <taxon>Eukaryota</taxon>
        <taxon>Viridiplantae</taxon>
        <taxon>Streptophyta</taxon>
        <taxon>Embryophyta</taxon>
        <taxon>Tracheophyta</taxon>
        <taxon>Spermatophyta</taxon>
        <taxon>Magnoliopsida</taxon>
        <taxon>eudicotyledons</taxon>
        <taxon>Gunneridae</taxon>
        <taxon>Pentapetalae</taxon>
        <taxon>rosids</taxon>
        <taxon>fabids</taxon>
        <taxon>Malpighiales</taxon>
        <taxon>Rhizophoraceae</taxon>
        <taxon>Rhizophora</taxon>
    </lineage>
</organism>
<name>A0A2P2QWY2_RHIMU</name>
<reference evidence="1" key="1">
    <citation type="submission" date="2018-02" db="EMBL/GenBank/DDBJ databases">
        <title>Rhizophora mucronata_Transcriptome.</title>
        <authorList>
            <person name="Meera S.P."/>
            <person name="Sreeshan A."/>
            <person name="Augustine A."/>
        </authorList>
    </citation>
    <scope>NUCLEOTIDE SEQUENCE</scope>
    <source>
        <tissue evidence="1">Leaf</tissue>
    </source>
</reference>
<dbReference type="AlphaFoldDB" id="A0A2P2QWY2"/>
<sequence length="22" mass="2568">MYLLSGAFIIFEHVPQTMLQKT</sequence>
<proteinExistence type="predicted"/>
<accession>A0A2P2QWY2</accession>